<protein>
    <submittedName>
        <fullName evidence="1">AraC family transcriptional regulator</fullName>
    </submittedName>
</protein>
<comment type="caution">
    <text evidence="1">The sequence shown here is derived from an EMBL/GenBank/DDBJ whole genome shotgun (WGS) entry which is preliminary data.</text>
</comment>
<accession>A0ACC6QZH2</accession>
<evidence type="ECO:0000313" key="2">
    <source>
        <dbReference type="Proteomes" id="UP001374952"/>
    </source>
</evidence>
<dbReference type="Proteomes" id="UP001374952">
    <property type="component" value="Unassembled WGS sequence"/>
</dbReference>
<name>A0ACC6QZH2_9GAMM</name>
<keyword evidence="2" id="KW-1185">Reference proteome</keyword>
<evidence type="ECO:0000313" key="1">
    <source>
        <dbReference type="EMBL" id="MEL0602931.1"/>
    </source>
</evidence>
<organism evidence="1 2">
    <name type="scientific">Pseudoalteromonas undina</name>
    <dbReference type="NCBI Taxonomy" id="43660"/>
    <lineage>
        <taxon>Bacteria</taxon>
        <taxon>Pseudomonadati</taxon>
        <taxon>Pseudomonadota</taxon>
        <taxon>Gammaproteobacteria</taxon>
        <taxon>Alteromonadales</taxon>
        <taxon>Pseudoalteromonadaceae</taxon>
        <taxon>Pseudoalteromonas</taxon>
    </lineage>
</organism>
<sequence length="268" mass="30326">MLEDFGVIIPPIDWLKLTHIYYLQSITFMVLLITPCCYLLLHTPKAQNKGYIYSAISLGCIAILGSTSAHWVMYYSGTSLCGLIWLGTMLKDIKIANYAVKNKSHFSNPLEITTYQNSQILSSSSNANKVNFSGNVNTALYNSSQQQDDKNECINSKAKQVHINNSVVNNALLYIENNYFKDINIDTIALSVGVSRSYLVKQFKLATDETINNKIIEIRIEKAKKVLLKKSVTETAYEVGFNNSNYFATVFKKRTNYTPKQFKRTFSS</sequence>
<reference evidence="1" key="1">
    <citation type="submission" date="2024-02" db="EMBL/GenBank/DDBJ databases">
        <title>Bacteria isolated from the canopy kelp, Nereocystis luetkeana.</title>
        <authorList>
            <person name="Pfister C.A."/>
            <person name="Younker I.T."/>
            <person name="Light S.H."/>
        </authorList>
    </citation>
    <scope>NUCLEOTIDE SEQUENCE</scope>
    <source>
        <strain evidence="1">TN.2.01</strain>
    </source>
</reference>
<dbReference type="EMBL" id="JBAKAX010000001">
    <property type="protein sequence ID" value="MEL0602931.1"/>
    <property type="molecule type" value="Genomic_DNA"/>
</dbReference>
<gene>
    <name evidence="1" type="ORF">V6250_02060</name>
</gene>
<proteinExistence type="predicted"/>